<dbReference type="Proteomes" id="UP000007939">
    <property type="component" value="Chromosome"/>
</dbReference>
<dbReference type="PANTHER" id="PTHR35868:SF4">
    <property type="entry name" value="DUF2804 DOMAIN-CONTAINING PROTEIN"/>
    <property type="match status" value="1"/>
</dbReference>
<evidence type="ECO:0000313" key="2">
    <source>
        <dbReference type="Proteomes" id="UP000007939"/>
    </source>
</evidence>
<dbReference type="EMBL" id="CP002659">
    <property type="protein sequence ID" value="AEC01536.1"/>
    <property type="molecule type" value="Genomic_DNA"/>
</dbReference>
<dbReference type="PANTHER" id="PTHR35868">
    <property type="entry name" value="DUF2804 DOMAIN-CONTAINING PROTEIN-RELATED"/>
    <property type="match status" value="1"/>
</dbReference>
<dbReference type="STRING" id="760011.Spico_0306"/>
<accession>F4GH61</accession>
<dbReference type="KEGG" id="scc:Spico_0306"/>
<dbReference type="Pfam" id="PF10974">
    <property type="entry name" value="DUF2804"/>
    <property type="match status" value="1"/>
</dbReference>
<sequence>MKERQSLATHKRFALSGWERYVITAADGRYMLIVEVSCTGHKETVMIAFADMKKNDVAHAMGFRRRFRHSTILSHVSTEDGYITWANPVLRAAFVVRGNKRHLLFACPSLKLPDGRVGLDVNIILLQGIYEKQNKDMSLRKASSNQRSCWMGTITGMPVSGTLRLGEDMEAFSPDSAWAALDWCRKKGRVRLKKSPVLNATGIHDGAACSISLAMTSRSGSGERHSFISYEGKTYNLSGIIWEAHEYDGLLNAEIHDDAGMLNIRFIPAFSNQTEPSRLFGRVSGRFCPSIGKEIWIESFSGFIEERRITGATTCID</sequence>
<name>F4GH61_PARC1</name>
<proteinExistence type="predicted"/>
<protein>
    <submittedName>
        <fullName evidence="1">Uncharacterized protein</fullName>
    </submittedName>
</protein>
<reference evidence="1 2" key="2">
    <citation type="journal article" date="2012" name="Stand. Genomic Sci.">
        <title>Complete genome sequence of the termite hindgut bacterium Spirochaeta coccoides type strain (SPN1(T)), reclassification in the genus Sphaerochaeta as Sphaerochaeta coccoides comb. nov. and emendations of the family Spirochaetaceae and the genus Sphaerochaeta.</title>
        <authorList>
            <person name="Abt B."/>
            <person name="Han C."/>
            <person name="Scheuner C."/>
            <person name="Lu M."/>
            <person name="Lapidus A."/>
            <person name="Nolan M."/>
            <person name="Lucas S."/>
            <person name="Hammon N."/>
            <person name="Deshpande S."/>
            <person name="Cheng J.F."/>
            <person name="Tapia R."/>
            <person name="Goodwin L.A."/>
            <person name="Pitluck S."/>
            <person name="Liolios K."/>
            <person name="Pagani I."/>
            <person name="Ivanova N."/>
            <person name="Mavromatis K."/>
            <person name="Mikhailova N."/>
            <person name="Huntemann M."/>
            <person name="Pati A."/>
            <person name="Chen A."/>
            <person name="Palaniappan K."/>
            <person name="Land M."/>
            <person name="Hauser L."/>
            <person name="Brambilla E.M."/>
            <person name="Rohde M."/>
            <person name="Spring S."/>
            <person name="Gronow S."/>
            <person name="Goker M."/>
            <person name="Woyke T."/>
            <person name="Bristow J."/>
            <person name="Eisen J.A."/>
            <person name="Markowitz V."/>
            <person name="Hugenholtz P."/>
            <person name="Kyrpides N.C."/>
            <person name="Klenk H.P."/>
            <person name="Detter J.C."/>
        </authorList>
    </citation>
    <scope>NUCLEOTIDE SEQUENCE [LARGE SCALE GENOMIC DNA]</scope>
    <source>
        <strain evidence="2">ATCC BAA-1237 / DSM 17374 / SPN1</strain>
    </source>
</reference>
<reference evidence="2" key="1">
    <citation type="submission" date="2011-04" db="EMBL/GenBank/DDBJ databases">
        <title>The complete genome of Spirochaeta coccoides DSM 17374.</title>
        <authorList>
            <person name="Lucas S."/>
            <person name="Copeland A."/>
            <person name="Lapidus A."/>
            <person name="Bruce D."/>
            <person name="Goodwin L."/>
            <person name="Pitluck S."/>
            <person name="Peters L."/>
            <person name="Kyrpides N."/>
            <person name="Mavromatis K."/>
            <person name="Pagani I."/>
            <person name="Ivanova N."/>
            <person name="Ovchinnikova G."/>
            <person name="Lu M."/>
            <person name="Detter J.C."/>
            <person name="Tapia R."/>
            <person name="Han C."/>
            <person name="Land M."/>
            <person name="Hauser L."/>
            <person name="Markowitz V."/>
            <person name="Cheng J.-F."/>
            <person name="Hugenholtz P."/>
            <person name="Woyke T."/>
            <person name="Wu D."/>
            <person name="Spring S."/>
            <person name="Schroeder M."/>
            <person name="Brambilla E."/>
            <person name="Klenk H.-P."/>
            <person name="Eisen J.A."/>
        </authorList>
    </citation>
    <scope>NUCLEOTIDE SEQUENCE [LARGE SCALE GENOMIC DNA]</scope>
    <source>
        <strain evidence="2">ATCC BAA-1237 / DSM 17374 / SPN1</strain>
    </source>
</reference>
<dbReference type="HOGENOM" id="CLU_876899_0_0_12"/>
<evidence type="ECO:0000313" key="1">
    <source>
        <dbReference type="EMBL" id="AEC01536.1"/>
    </source>
</evidence>
<gene>
    <name evidence="1" type="ordered locus">Spico_0306</name>
</gene>
<organism evidence="1 2">
    <name type="scientific">Parasphaerochaeta coccoides (strain ATCC BAA-1237 / DSM 17374 / SPN1)</name>
    <name type="common">Sphaerochaeta coccoides</name>
    <dbReference type="NCBI Taxonomy" id="760011"/>
    <lineage>
        <taxon>Bacteria</taxon>
        <taxon>Pseudomonadati</taxon>
        <taxon>Spirochaetota</taxon>
        <taxon>Spirochaetia</taxon>
        <taxon>Spirochaetales</taxon>
        <taxon>Sphaerochaetaceae</taxon>
        <taxon>Parasphaerochaeta</taxon>
    </lineage>
</organism>
<dbReference type="InterPro" id="IPR021243">
    <property type="entry name" value="DUF2804"/>
</dbReference>
<dbReference type="AlphaFoldDB" id="F4GH61"/>
<keyword evidence="2" id="KW-1185">Reference proteome</keyword>